<dbReference type="AlphaFoldDB" id="A0A7C9TS81"/>
<reference evidence="1 2" key="1">
    <citation type="journal article" date="2014" name="Int. J. Syst. Evol. Microbiol.">
        <title>Description of Galbitalea soli gen. nov., sp. nov., and Frondihabitans sucicola sp. nov.</title>
        <authorList>
            <person name="Kim S.J."/>
            <person name="Lim J.M."/>
            <person name="Ahn J.H."/>
            <person name="Weon H.Y."/>
            <person name="Hamada M."/>
            <person name="Suzuki K."/>
            <person name="Ahn T.Y."/>
            <person name="Kwon S.W."/>
        </authorList>
    </citation>
    <scope>NUCLEOTIDE SEQUENCE [LARGE SCALE GENOMIC DNA]</scope>
    <source>
        <strain evidence="1 2">NBRC 108727</strain>
    </source>
</reference>
<evidence type="ECO:0000313" key="1">
    <source>
        <dbReference type="EMBL" id="NEM91784.1"/>
    </source>
</evidence>
<protein>
    <submittedName>
        <fullName evidence="1">Uncharacterized protein</fullName>
    </submittedName>
</protein>
<accession>A0A7C9TS81</accession>
<dbReference type="SUPFAM" id="SSF140453">
    <property type="entry name" value="EsxAB dimer-like"/>
    <property type="match status" value="1"/>
</dbReference>
<organism evidence="1 2">
    <name type="scientific">Galbitalea soli</name>
    <dbReference type="NCBI Taxonomy" id="1268042"/>
    <lineage>
        <taxon>Bacteria</taxon>
        <taxon>Bacillati</taxon>
        <taxon>Actinomycetota</taxon>
        <taxon>Actinomycetes</taxon>
        <taxon>Micrococcales</taxon>
        <taxon>Microbacteriaceae</taxon>
        <taxon>Galbitalea</taxon>
    </lineage>
</organism>
<comment type="caution">
    <text evidence="1">The sequence shown here is derived from an EMBL/GenBank/DDBJ whole genome shotgun (WGS) entry which is preliminary data.</text>
</comment>
<dbReference type="RefSeq" id="WP_163473853.1">
    <property type="nucleotide sequence ID" value="NZ_JAAGWZ010000003.1"/>
</dbReference>
<proteinExistence type="predicted"/>
<dbReference type="EMBL" id="JAAGWZ010000003">
    <property type="protein sequence ID" value="NEM91784.1"/>
    <property type="molecule type" value="Genomic_DNA"/>
</dbReference>
<keyword evidence="2" id="KW-1185">Reference proteome</keyword>
<gene>
    <name evidence="1" type="ORF">G3T37_10500</name>
</gene>
<dbReference type="InterPro" id="IPR036689">
    <property type="entry name" value="ESAT-6-like_sf"/>
</dbReference>
<evidence type="ECO:0000313" key="2">
    <source>
        <dbReference type="Proteomes" id="UP000479756"/>
    </source>
</evidence>
<sequence length="87" mass="9366">MIPSAIPDPSQILAQREALARIDREVAAATPAEHPPHGWSGPAADAYRSAVVRLHRELSSARHALWRAENATDAAVIEVTMGVAHVR</sequence>
<dbReference type="Proteomes" id="UP000479756">
    <property type="component" value="Unassembled WGS sequence"/>
</dbReference>
<name>A0A7C9TS81_9MICO</name>